<dbReference type="EMBL" id="JBHTHR010000062">
    <property type="protein sequence ID" value="MFD0800526.1"/>
    <property type="molecule type" value="Genomic_DNA"/>
</dbReference>
<evidence type="ECO:0000313" key="2">
    <source>
        <dbReference type="EMBL" id="MFD0800526.1"/>
    </source>
</evidence>
<evidence type="ECO:0000313" key="3">
    <source>
        <dbReference type="Proteomes" id="UP001596956"/>
    </source>
</evidence>
<name>A0ABW3BCA8_9ACTN</name>
<organism evidence="2 3">
    <name type="scientific">Streptomonospora algeriensis</name>
    <dbReference type="NCBI Taxonomy" id="995084"/>
    <lineage>
        <taxon>Bacteria</taxon>
        <taxon>Bacillati</taxon>
        <taxon>Actinomycetota</taxon>
        <taxon>Actinomycetes</taxon>
        <taxon>Streptosporangiales</taxon>
        <taxon>Nocardiopsidaceae</taxon>
        <taxon>Streptomonospora</taxon>
    </lineage>
</organism>
<protein>
    <submittedName>
        <fullName evidence="2">Uncharacterized protein</fullName>
    </submittedName>
</protein>
<proteinExistence type="predicted"/>
<reference evidence="3" key="1">
    <citation type="journal article" date="2019" name="Int. J. Syst. Evol. Microbiol.">
        <title>The Global Catalogue of Microorganisms (GCM) 10K type strain sequencing project: providing services to taxonomists for standard genome sequencing and annotation.</title>
        <authorList>
            <consortium name="The Broad Institute Genomics Platform"/>
            <consortium name="The Broad Institute Genome Sequencing Center for Infectious Disease"/>
            <person name="Wu L."/>
            <person name="Ma J."/>
        </authorList>
    </citation>
    <scope>NUCLEOTIDE SEQUENCE [LARGE SCALE GENOMIC DNA]</scope>
    <source>
        <strain evidence="3">CCUG 63369</strain>
    </source>
</reference>
<comment type="caution">
    <text evidence="2">The sequence shown here is derived from an EMBL/GenBank/DDBJ whole genome shotgun (WGS) entry which is preliminary data.</text>
</comment>
<dbReference type="Proteomes" id="UP001596956">
    <property type="component" value="Unassembled WGS sequence"/>
</dbReference>
<gene>
    <name evidence="2" type="ORF">ACFQZU_04225</name>
</gene>
<accession>A0ABW3BCA8</accession>
<keyword evidence="1" id="KW-0472">Membrane</keyword>
<sequence length="65" mass="6404">MPSSDPAGSTPPSGQRRGGGHGPLAWTVFVLAIVSVLVLLGGCLSVLYGPVVTGAADSRDGGRSV</sequence>
<keyword evidence="3" id="KW-1185">Reference proteome</keyword>
<feature type="transmembrane region" description="Helical" evidence="1">
    <location>
        <begin position="24"/>
        <end position="48"/>
    </location>
</feature>
<keyword evidence="1" id="KW-1133">Transmembrane helix</keyword>
<keyword evidence="1" id="KW-0812">Transmembrane</keyword>
<evidence type="ECO:0000256" key="1">
    <source>
        <dbReference type="SAM" id="Phobius"/>
    </source>
</evidence>